<name>A0AAD7F5H4_9AGAR</name>
<evidence type="ECO:0000313" key="3">
    <source>
        <dbReference type="Proteomes" id="UP001218218"/>
    </source>
</evidence>
<dbReference type="InterPro" id="IPR001810">
    <property type="entry name" value="F-box_dom"/>
</dbReference>
<sequence length="237" mass="26216">MSTLAQVQVISTTELLEHILAELPLRDLLVSVPLVSKTWRAVTFSPTLQHVLFFDTLVPAFASSERIQNPLLVELFPPFFAFRPGENNAAAWPGNTDSLTAMPWARSPEAFKRAEASWRRMLVAQPPVQSVVIKQTSYGPAGASDRQGVLNDVALRMGALYDLTVSLIDDDSMFFRIEWSNANSNTGAGLKEGDLTLFVTCSTGCMDEFEPLDARFLSDGAGHVEVDFGEWNTQMWD</sequence>
<dbReference type="InterPro" id="IPR036047">
    <property type="entry name" value="F-box-like_dom_sf"/>
</dbReference>
<reference evidence="2" key="1">
    <citation type="submission" date="2023-03" db="EMBL/GenBank/DDBJ databases">
        <title>Massive genome expansion in bonnet fungi (Mycena s.s.) driven by repeated elements and novel gene families across ecological guilds.</title>
        <authorList>
            <consortium name="Lawrence Berkeley National Laboratory"/>
            <person name="Harder C.B."/>
            <person name="Miyauchi S."/>
            <person name="Viragh M."/>
            <person name="Kuo A."/>
            <person name="Thoen E."/>
            <person name="Andreopoulos B."/>
            <person name="Lu D."/>
            <person name="Skrede I."/>
            <person name="Drula E."/>
            <person name="Henrissat B."/>
            <person name="Morin E."/>
            <person name="Kohler A."/>
            <person name="Barry K."/>
            <person name="LaButti K."/>
            <person name="Morin E."/>
            <person name="Salamov A."/>
            <person name="Lipzen A."/>
            <person name="Mereny Z."/>
            <person name="Hegedus B."/>
            <person name="Baldrian P."/>
            <person name="Stursova M."/>
            <person name="Weitz H."/>
            <person name="Taylor A."/>
            <person name="Grigoriev I.V."/>
            <person name="Nagy L.G."/>
            <person name="Martin F."/>
            <person name="Kauserud H."/>
        </authorList>
    </citation>
    <scope>NUCLEOTIDE SEQUENCE</scope>
    <source>
        <strain evidence="2">CBHHK002</strain>
    </source>
</reference>
<evidence type="ECO:0000259" key="1">
    <source>
        <dbReference type="Pfam" id="PF00646"/>
    </source>
</evidence>
<feature type="domain" description="F-box" evidence="1">
    <location>
        <begin position="14"/>
        <end position="43"/>
    </location>
</feature>
<dbReference type="Gene3D" id="1.20.1280.50">
    <property type="match status" value="1"/>
</dbReference>
<accession>A0AAD7F5H4</accession>
<protein>
    <submittedName>
        <fullName evidence="2">F-box domain-containing protein</fullName>
    </submittedName>
</protein>
<evidence type="ECO:0000313" key="2">
    <source>
        <dbReference type="EMBL" id="KAJ7366981.1"/>
    </source>
</evidence>
<organism evidence="2 3">
    <name type="scientific">Mycena albidolilacea</name>
    <dbReference type="NCBI Taxonomy" id="1033008"/>
    <lineage>
        <taxon>Eukaryota</taxon>
        <taxon>Fungi</taxon>
        <taxon>Dikarya</taxon>
        <taxon>Basidiomycota</taxon>
        <taxon>Agaricomycotina</taxon>
        <taxon>Agaricomycetes</taxon>
        <taxon>Agaricomycetidae</taxon>
        <taxon>Agaricales</taxon>
        <taxon>Marasmiineae</taxon>
        <taxon>Mycenaceae</taxon>
        <taxon>Mycena</taxon>
    </lineage>
</organism>
<comment type="caution">
    <text evidence="2">The sequence shown here is derived from an EMBL/GenBank/DDBJ whole genome shotgun (WGS) entry which is preliminary data.</text>
</comment>
<gene>
    <name evidence="2" type="ORF">DFH08DRAFT_182212</name>
</gene>
<keyword evidence="3" id="KW-1185">Reference proteome</keyword>
<proteinExistence type="predicted"/>
<dbReference type="AlphaFoldDB" id="A0AAD7F5H4"/>
<dbReference type="Proteomes" id="UP001218218">
    <property type="component" value="Unassembled WGS sequence"/>
</dbReference>
<dbReference type="SUPFAM" id="SSF81383">
    <property type="entry name" value="F-box domain"/>
    <property type="match status" value="1"/>
</dbReference>
<dbReference type="EMBL" id="JARIHO010000002">
    <property type="protein sequence ID" value="KAJ7366981.1"/>
    <property type="molecule type" value="Genomic_DNA"/>
</dbReference>
<dbReference type="Pfam" id="PF00646">
    <property type="entry name" value="F-box"/>
    <property type="match status" value="1"/>
</dbReference>